<reference evidence="4 5" key="1">
    <citation type="submission" date="2018-03" db="EMBL/GenBank/DDBJ databases">
        <title>Genomic Encyclopedia of Archaeal and Bacterial Type Strains, Phase II (KMG-II): from individual species to whole genera.</title>
        <authorList>
            <person name="Goeker M."/>
        </authorList>
    </citation>
    <scope>NUCLEOTIDE SEQUENCE [LARGE SCALE GENOMIC DNA]</scope>
    <source>
        <strain evidence="4 5">DSM 28354</strain>
    </source>
</reference>
<dbReference type="Gene3D" id="2.60.40.10">
    <property type="entry name" value="Immunoglobulins"/>
    <property type="match status" value="5"/>
</dbReference>
<dbReference type="InterPro" id="IPR047589">
    <property type="entry name" value="DUF11_rpt"/>
</dbReference>
<feature type="signal peptide" evidence="2">
    <location>
        <begin position="1"/>
        <end position="25"/>
    </location>
</feature>
<keyword evidence="2" id="KW-0732">Signal</keyword>
<feature type="region of interest" description="Disordered" evidence="1">
    <location>
        <begin position="296"/>
        <end position="319"/>
    </location>
</feature>
<evidence type="ECO:0000256" key="1">
    <source>
        <dbReference type="SAM" id="MobiDB-lite"/>
    </source>
</evidence>
<dbReference type="NCBIfam" id="TIGR01451">
    <property type="entry name" value="B_ant_repeat"/>
    <property type="match status" value="1"/>
</dbReference>
<name>A0A2T0S0R9_9BACT</name>
<feature type="domain" description="DUF11" evidence="3">
    <location>
        <begin position="203"/>
        <end position="311"/>
    </location>
</feature>
<keyword evidence="5" id="KW-1185">Reference proteome</keyword>
<dbReference type="OrthoDB" id="976756at2"/>
<evidence type="ECO:0000256" key="2">
    <source>
        <dbReference type="SAM" id="SignalP"/>
    </source>
</evidence>
<feature type="chain" id="PRO_5015574330" evidence="2">
    <location>
        <begin position="26"/>
        <end position="2093"/>
    </location>
</feature>
<dbReference type="InterPro" id="IPR001434">
    <property type="entry name" value="OmcB-like_DUF11"/>
</dbReference>
<evidence type="ECO:0000313" key="5">
    <source>
        <dbReference type="Proteomes" id="UP000238375"/>
    </source>
</evidence>
<feature type="compositionally biased region" description="Low complexity" evidence="1">
    <location>
        <begin position="297"/>
        <end position="319"/>
    </location>
</feature>
<proteinExistence type="predicted"/>
<dbReference type="EMBL" id="PVTE01000035">
    <property type="protein sequence ID" value="PRY27027.1"/>
    <property type="molecule type" value="Genomic_DNA"/>
</dbReference>
<sequence length="2093" mass="209485">MYTKILRTWLAIALLVVLCQTIAQAATPVVSYKLTRDAGGTYKVYMSSVTSYTGASARIGSAQVTLRLPTGSLSNLSQGTGSPTVTSYQNMGWSVATRVNAPSENPAFDYLSFNFSQSATPTLFDIPANQDILLFSFTDNGACPGSLALWSTSDAFQGTSTSTNPGNAMTILGAGTGNAYLANAGTATSCGAPDLTVSTGPVPPLTAGQVASVPISVSNVGTGTAVGPLSVVTTLPSGITAPSSFSTSGWGCTTSGQTVSCSSPASLSAGATSSFTLPVTPLASAVGTTPTFVATVSSSTPDSNTANNTSTPSSPSRSVSAAGACVSGTDCGTGVRYGLKLGADGITYTVYMKSATTYTGNAARVVTAQITLNVPTGTQFTNLVNLQTGMNWALNARVNSPSEAPTKDYPSFGYSQSASSSLFPITAEQEIPLFSFQLASCLGELALWSLADPFQGASTTTNPGNQMTVSGNGLSNAWSCNYTCPVGCPKPLLTLIKQAPASATQNTPFDYTFTVSNTGTGATSGPVTVTDVLPTGMVFVSGGGNGWTCSAVGQNVTCSSTTPIAISASTTFTLRVNPTTAGSQPNSATVTGGGSTTATPSIPCQACTTGPSTVTVAVQPSDLAITIQQPSVLAAGQTNPLLINVTNILSGVAAGPQSVTLTLPAGVSAPATFTATGGWGCSTTGQRVTCSTPSSLSSGNTLSLSVPITPSSTVIGQQLPFSATVAAASSETNTANNVAAIQTSGVVLGADLTVSFGQFPAMQPGQSAQVPMTISNVGQISVTGSLTLAVTLPAGVTLNATGLPIGWSLVNSTTGTGGATTVTLLYTNTGGVSPAGTVPFNLPVSIAPTASGTATFQATLTQVASESNVANNTTSATVSLGTPDLQLTLNGPSPAFEVTKPSTLSLTVTNVGTAIAPGPVTAQLVLPAGYSANQLTLTPGWSIQSSTANANGTTTLVLTNPIASLSATQGISLTVALTPSAANANVTSTISASVVAATGESNTGNNAGSLTVTPVAPKIVTTVTLPAQLTATQPNNATLVFANTGTAPYAGPLTTQITLPTSVTLGALPAGWSMTGQQTNGNGTITYTLYNPSVNLPVGGSSTVIVPIVPPGSSAGQNLPVVVTTPTLPTDPTTTTSVSVVTPVVAPAAPNVVVTIGAPSPQLSVGQTSIFPITFTNNGNAPATGPISTTISLPAGVSVLQGQLPTGWTIGSSVAGPNGSTIYTLVNPTASITANGGQLILNLPVVTSQSAAGTTPVITTTIQPTGQPSPGTATYTVSPVTAPNILLTVGQPTPALVAGQTSIIPVTIQNVGNGTAQGPLVAQVVLPAGVSLNQAQLTLPTGWVLTGSTAGSNGTTVVTLTTQNTTGFPAGSSVQLNLPVLPNASTVGTQPPFTVTVLPVQGQPTSTTQTVTPTTPVQPTPVPDLTISGSQPQPTLMVGQTSALPVSIQNMGNAAAAGPITFQISLPAALTLNTAQVPAGWVVQSQVPQANGSVVVTFVSSSLTLTPGQSTTVNVPVTPSASLTNALITMGLYVNPATGETNVGNNSGSIVTTVPVIAAPAPDLSVTVPTQSFNLTVGQPATVAFTVANVGTAATTGSLSLQFTMPAGFTTSTSTFTTNTWGCSTTANVVSCTNAAGLGIGASSSLSIPVVPTGTTGGLVNPSFQINVQPTIGETVLPNNVGIINYAGTVAAADLAVSFPAQSVTLTAGQPATITVSVTNNGPQATAVGPLSLTLAMPANFTTSSTTFTTNGWTCSTAGSVVGCVSAANLTAGSSSALLIPVLPLNGAIGYANLNFGASVAPVTGETVLANNIAYLNYPGAVLPGGVSLAIKVLLQGAYEPTTGLMQDKLRQKNLLPLNQPYGGPLGGNSTYTFINSGNETTTAAILSVTGANAIVDWVMVELHSATNPATILATRPALIQRDGDIVSALDGVSPLTFTYLTSGSYYVVVRHRNHLGVMSAQAQALSASVTTVDLTVPANLYTLPNAGTQPAYVNNAKAMLWAGNTNGDNQIIFQGPNTDIDPIFYRVMIDTANTGYVANFITSGYDVADANMDGTTIFQGPSNEVDMIFFNVIGHPDNTGVLANFIVRQHLP</sequence>
<organism evidence="4 5">
    <name type="scientific">Spirosoma oryzae</name>
    <dbReference type="NCBI Taxonomy" id="1469603"/>
    <lineage>
        <taxon>Bacteria</taxon>
        <taxon>Pseudomonadati</taxon>
        <taxon>Bacteroidota</taxon>
        <taxon>Cytophagia</taxon>
        <taxon>Cytophagales</taxon>
        <taxon>Cytophagaceae</taxon>
        <taxon>Spirosoma</taxon>
    </lineage>
</organism>
<evidence type="ECO:0000313" key="4">
    <source>
        <dbReference type="EMBL" id="PRY27027.1"/>
    </source>
</evidence>
<evidence type="ECO:0000259" key="3">
    <source>
        <dbReference type="Pfam" id="PF01345"/>
    </source>
</evidence>
<dbReference type="RefSeq" id="WP_106140611.1">
    <property type="nucleotide sequence ID" value="NZ_PVTE01000035.1"/>
</dbReference>
<dbReference type="Proteomes" id="UP000238375">
    <property type="component" value="Unassembled WGS sequence"/>
</dbReference>
<protein>
    <submittedName>
        <fullName evidence="4">Putative repeat protein (TIGR01451 family)</fullName>
    </submittedName>
</protein>
<comment type="caution">
    <text evidence="4">The sequence shown here is derived from an EMBL/GenBank/DDBJ whole genome shotgun (WGS) entry which is preliminary data.</text>
</comment>
<gene>
    <name evidence="4" type="ORF">CLV58_13529</name>
</gene>
<dbReference type="Pfam" id="PF01345">
    <property type="entry name" value="DUF11"/>
    <property type="match status" value="3"/>
</dbReference>
<accession>A0A2T0S0R9</accession>
<feature type="domain" description="DUF11" evidence="3">
    <location>
        <begin position="500"/>
        <end position="592"/>
    </location>
</feature>
<feature type="domain" description="DUF11" evidence="3">
    <location>
        <begin position="1694"/>
        <end position="1814"/>
    </location>
</feature>
<dbReference type="InterPro" id="IPR013783">
    <property type="entry name" value="Ig-like_fold"/>
</dbReference>